<dbReference type="Gene3D" id="1.10.238.10">
    <property type="entry name" value="EF-hand"/>
    <property type="match status" value="1"/>
</dbReference>
<dbReference type="SUPFAM" id="SSF47473">
    <property type="entry name" value="EF-hand"/>
    <property type="match status" value="1"/>
</dbReference>
<protein>
    <recommendedName>
        <fullName evidence="5">EF-hand domain-containing protein</fullName>
    </recommendedName>
</protein>
<organism evidence="6 7">
    <name type="scientific">Chenopodium quinoa</name>
    <name type="common">Quinoa</name>
    <dbReference type="NCBI Taxonomy" id="63459"/>
    <lineage>
        <taxon>Eukaryota</taxon>
        <taxon>Viridiplantae</taxon>
        <taxon>Streptophyta</taxon>
        <taxon>Embryophyta</taxon>
        <taxon>Tracheophyta</taxon>
        <taxon>Spermatophyta</taxon>
        <taxon>Magnoliopsida</taxon>
        <taxon>eudicotyledons</taxon>
        <taxon>Gunneridae</taxon>
        <taxon>Pentapetalae</taxon>
        <taxon>Caryophyllales</taxon>
        <taxon>Chenopodiaceae</taxon>
        <taxon>Chenopodioideae</taxon>
        <taxon>Atripliceae</taxon>
        <taxon>Chenopodium</taxon>
    </lineage>
</organism>
<feature type="domain" description="EF-hand" evidence="5">
    <location>
        <begin position="134"/>
        <end position="149"/>
    </location>
</feature>
<sequence length="244" mass="28681">MTATFVILILLPPSSISHNGNRHIRLFEFTHFDPLVTEIEHKAEDRNLDFHPNDHNHASLDYVYKVMEAGVEVEAIDKVYLGKDGKLNLTLRLTTLFPLIDIMPKDGYVEFRELEAWNIKQAKQGLEYSTRKEFEVNDKNKDGFICFKEIFPKFSDDDIEKNKMERGETGWWMEQFTNADADHDGKLSLEELNKRLDWDKDGNLNFQEFCDNAYDTFKNYYHFFTNGYVPSPELQFSNLDLDKD</sequence>
<evidence type="ECO:0000256" key="4">
    <source>
        <dbReference type="SAM" id="SignalP"/>
    </source>
</evidence>
<evidence type="ECO:0000313" key="6">
    <source>
        <dbReference type="EnsemblPlants" id="AUR62035558-RA:cds"/>
    </source>
</evidence>
<feature type="domain" description="EF-hand" evidence="5">
    <location>
        <begin position="175"/>
        <end position="194"/>
    </location>
</feature>
<accession>A0A803MUP6</accession>
<evidence type="ECO:0000259" key="5">
    <source>
        <dbReference type="Pfam" id="PF13202"/>
    </source>
</evidence>
<feature type="signal peptide" evidence="4">
    <location>
        <begin position="1"/>
        <end position="17"/>
    </location>
</feature>
<evidence type="ECO:0000256" key="1">
    <source>
        <dbReference type="ARBA" id="ARBA00022723"/>
    </source>
</evidence>
<dbReference type="GO" id="GO:0005783">
    <property type="term" value="C:endoplasmic reticulum"/>
    <property type="evidence" value="ECO:0007669"/>
    <property type="project" value="TreeGrafter"/>
</dbReference>
<keyword evidence="4" id="KW-0732">Signal</keyword>
<dbReference type="PROSITE" id="PS00018">
    <property type="entry name" value="EF_HAND_1"/>
    <property type="match status" value="2"/>
</dbReference>
<dbReference type="Pfam" id="PF13202">
    <property type="entry name" value="EF-hand_5"/>
    <property type="match status" value="2"/>
</dbReference>
<dbReference type="InterPro" id="IPR002048">
    <property type="entry name" value="EF_hand_dom"/>
</dbReference>
<dbReference type="InterPro" id="IPR011992">
    <property type="entry name" value="EF-hand-dom_pair"/>
</dbReference>
<dbReference type="OMA" id="HIHESHY"/>
<dbReference type="EnsemblPlants" id="AUR62035558-RA">
    <property type="protein sequence ID" value="AUR62035558-RA:cds"/>
    <property type="gene ID" value="AUR62035558"/>
</dbReference>
<reference evidence="6" key="1">
    <citation type="journal article" date="2017" name="Nature">
        <title>The genome of Chenopodium quinoa.</title>
        <authorList>
            <person name="Jarvis D.E."/>
            <person name="Ho Y.S."/>
            <person name="Lightfoot D.J."/>
            <person name="Schmoeckel S.M."/>
            <person name="Li B."/>
            <person name="Borm T.J.A."/>
            <person name="Ohyanagi H."/>
            <person name="Mineta K."/>
            <person name="Michell C.T."/>
            <person name="Saber N."/>
            <person name="Kharbatia N.M."/>
            <person name="Rupper R.R."/>
            <person name="Sharp A.R."/>
            <person name="Dally N."/>
            <person name="Boughton B.A."/>
            <person name="Woo Y.H."/>
            <person name="Gao G."/>
            <person name="Schijlen E.G.W.M."/>
            <person name="Guo X."/>
            <person name="Momin A.A."/>
            <person name="Negrao S."/>
            <person name="Al-Babili S."/>
            <person name="Gehring C."/>
            <person name="Roessner U."/>
            <person name="Jung C."/>
            <person name="Murphy K."/>
            <person name="Arold S.T."/>
            <person name="Gojobori T."/>
            <person name="van der Linden C.G."/>
            <person name="van Loo E.N."/>
            <person name="Jellen E.N."/>
            <person name="Maughan P.J."/>
            <person name="Tester M."/>
        </authorList>
    </citation>
    <scope>NUCLEOTIDE SEQUENCE [LARGE SCALE GENOMIC DNA]</scope>
    <source>
        <strain evidence="6">cv. PI 614886</strain>
    </source>
</reference>
<keyword evidence="1" id="KW-0479">Metal-binding</keyword>
<dbReference type="GO" id="GO:0005509">
    <property type="term" value="F:calcium ion binding"/>
    <property type="evidence" value="ECO:0007669"/>
    <property type="project" value="InterPro"/>
</dbReference>
<proteinExistence type="predicted"/>
<dbReference type="Gramene" id="AUR62035558-RA">
    <property type="protein sequence ID" value="AUR62035558-RA:cds"/>
    <property type="gene ID" value="AUR62035558"/>
</dbReference>
<dbReference type="InterPro" id="IPR018247">
    <property type="entry name" value="EF_Hand_1_Ca_BS"/>
</dbReference>
<feature type="chain" id="PRO_5031220410" description="EF-hand domain-containing protein" evidence="4">
    <location>
        <begin position="18"/>
        <end position="244"/>
    </location>
</feature>
<name>A0A803MUP6_CHEQI</name>
<dbReference type="Proteomes" id="UP000596660">
    <property type="component" value="Unplaced"/>
</dbReference>
<evidence type="ECO:0000256" key="3">
    <source>
        <dbReference type="ARBA" id="ARBA00022837"/>
    </source>
</evidence>
<keyword evidence="2" id="KW-0677">Repeat</keyword>
<dbReference type="PANTHER" id="PTHR10827">
    <property type="entry name" value="RETICULOCALBIN"/>
    <property type="match status" value="1"/>
</dbReference>
<evidence type="ECO:0000256" key="2">
    <source>
        <dbReference type="ARBA" id="ARBA00022737"/>
    </source>
</evidence>
<evidence type="ECO:0000313" key="7">
    <source>
        <dbReference type="Proteomes" id="UP000596660"/>
    </source>
</evidence>
<dbReference type="PANTHER" id="PTHR10827:SF98">
    <property type="entry name" value="45 KDA CALCIUM-BINDING PROTEIN"/>
    <property type="match status" value="1"/>
</dbReference>
<reference evidence="6" key="2">
    <citation type="submission" date="2021-03" db="UniProtKB">
        <authorList>
            <consortium name="EnsemblPlants"/>
        </authorList>
    </citation>
    <scope>IDENTIFICATION</scope>
</reference>
<dbReference type="AlphaFoldDB" id="A0A803MUP6"/>
<keyword evidence="7" id="KW-1185">Reference proteome</keyword>
<keyword evidence="3" id="KW-0106">Calcium</keyword>